<dbReference type="InterPro" id="IPR029787">
    <property type="entry name" value="Nucleotide_cyclase"/>
</dbReference>
<dbReference type="PROSITE" id="PS50883">
    <property type="entry name" value="EAL"/>
    <property type="match status" value="1"/>
</dbReference>
<dbReference type="InterPro" id="IPR000700">
    <property type="entry name" value="PAS-assoc_C"/>
</dbReference>
<dbReference type="CDD" id="cd01948">
    <property type="entry name" value="EAL"/>
    <property type="match status" value="1"/>
</dbReference>
<protein>
    <submittedName>
        <fullName evidence="6">PAS domain S-box-containing protein/diguanylate cyclase (GGDEF)-like protein</fullName>
    </submittedName>
</protein>
<feature type="transmembrane region" description="Helical" evidence="1">
    <location>
        <begin position="39"/>
        <end position="61"/>
    </location>
</feature>
<evidence type="ECO:0000259" key="3">
    <source>
        <dbReference type="PROSITE" id="PS50113"/>
    </source>
</evidence>
<dbReference type="Pfam" id="PF00990">
    <property type="entry name" value="GGDEF"/>
    <property type="match status" value="1"/>
</dbReference>
<dbReference type="Pfam" id="PF08447">
    <property type="entry name" value="PAS_3"/>
    <property type="match status" value="1"/>
</dbReference>
<comment type="caution">
    <text evidence="6">The sequence shown here is derived from an EMBL/GenBank/DDBJ whole genome shotgun (WGS) entry which is preliminary data.</text>
</comment>
<keyword evidence="1" id="KW-1133">Transmembrane helix</keyword>
<keyword evidence="1" id="KW-0472">Membrane</keyword>
<dbReference type="SUPFAM" id="SSF55073">
    <property type="entry name" value="Nucleotide cyclase"/>
    <property type="match status" value="1"/>
</dbReference>
<dbReference type="InterPro" id="IPR052155">
    <property type="entry name" value="Biofilm_reg_signaling"/>
</dbReference>
<dbReference type="PROSITE" id="PS50112">
    <property type="entry name" value="PAS"/>
    <property type="match status" value="1"/>
</dbReference>
<dbReference type="CDD" id="cd00130">
    <property type="entry name" value="PAS"/>
    <property type="match status" value="1"/>
</dbReference>
<gene>
    <name evidence="6" type="ORF">J2S73_003430</name>
</gene>
<dbReference type="InterPro" id="IPR013655">
    <property type="entry name" value="PAS_fold_3"/>
</dbReference>
<dbReference type="AlphaFoldDB" id="A0AAE3VS52"/>
<dbReference type="InterPro" id="IPR000160">
    <property type="entry name" value="GGDEF_dom"/>
</dbReference>
<accession>A0AAE3VS52</accession>
<organism evidence="6 7">
    <name type="scientific">Amorphus orientalis</name>
    <dbReference type="NCBI Taxonomy" id="649198"/>
    <lineage>
        <taxon>Bacteria</taxon>
        <taxon>Pseudomonadati</taxon>
        <taxon>Pseudomonadota</taxon>
        <taxon>Alphaproteobacteria</taxon>
        <taxon>Hyphomicrobiales</taxon>
        <taxon>Amorphaceae</taxon>
        <taxon>Amorphus</taxon>
    </lineage>
</organism>
<dbReference type="PROSITE" id="PS50887">
    <property type="entry name" value="GGDEF"/>
    <property type="match status" value="1"/>
</dbReference>
<feature type="domain" description="PAS" evidence="2">
    <location>
        <begin position="206"/>
        <end position="279"/>
    </location>
</feature>
<dbReference type="PANTHER" id="PTHR44757">
    <property type="entry name" value="DIGUANYLATE CYCLASE DGCP"/>
    <property type="match status" value="1"/>
</dbReference>
<feature type="domain" description="GGDEF" evidence="5">
    <location>
        <begin position="364"/>
        <end position="495"/>
    </location>
</feature>
<dbReference type="InterPro" id="IPR035965">
    <property type="entry name" value="PAS-like_dom_sf"/>
</dbReference>
<keyword evidence="1" id="KW-0812">Transmembrane</keyword>
<dbReference type="InterPro" id="IPR043128">
    <property type="entry name" value="Rev_trsase/Diguanyl_cyclase"/>
</dbReference>
<evidence type="ECO:0000313" key="7">
    <source>
        <dbReference type="Proteomes" id="UP001229244"/>
    </source>
</evidence>
<dbReference type="SMART" id="SM00086">
    <property type="entry name" value="PAC"/>
    <property type="match status" value="2"/>
</dbReference>
<evidence type="ECO:0000259" key="4">
    <source>
        <dbReference type="PROSITE" id="PS50883"/>
    </source>
</evidence>
<dbReference type="PANTHER" id="PTHR44757:SF2">
    <property type="entry name" value="BIOFILM ARCHITECTURE MAINTENANCE PROTEIN MBAA"/>
    <property type="match status" value="1"/>
</dbReference>
<dbReference type="InterPro" id="IPR035919">
    <property type="entry name" value="EAL_sf"/>
</dbReference>
<dbReference type="SMART" id="SM00052">
    <property type="entry name" value="EAL"/>
    <property type="match status" value="1"/>
</dbReference>
<dbReference type="SUPFAM" id="SSF55785">
    <property type="entry name" value="PYP-like sensor domain (PAS domain)"/>
    <property type="match status" value="2"/>
</dbReference>
<dbReference type="SMART" id="SM00267">
    <property type="entry name" value="GGDEF"/>
    <property type="match status" value="1"/>
</dbReference>
<evidence type="ECO:0000259" key="5">
    <source>
        <dbReference type="PROSITE" id="PS50887"/>
    </source>
</evidence>
<keyword evidence="7" id="KW-1185">Reference proteome</keyword>
<dbReference type="Gene3D" id="3.30.450.20">
    <property type="entry name" value="PAS domain"/>
    <property type="match status" value="2"/>
</dbReference>
<dbReference type="Pfam" id="PF00563">
    <property type="entry name" value="EAL"/>
    <property type="match status" value="1"/>
</dbReference>
<dbReference type="EMBL" id="JAUSUL010000004">
    <property type="protein sequence ID" value="MDQ0316953.1"/>
    <property type="molecule type" value="Genomic_DNA"/>
</dbReference>
<dbReference type="Gene3D" id="3.30.70.270">
    <property type="match status" value="1"/>
</dbReference>
<proteinExistence type="predicted"/>
<evidence type="ECO:0000313" key="6">
    <source>
        <dbReference type="EMBL" id="MDQ0316953.1"/>
    </source>
</evidence>
<evidence type="ECO:0000259" key="2">
    <source>
        <dbReference type="PROSITE" id="PS50112"/>
    </source>
</evidence>
<dbReference type="SUPFAM" id="SSF141868">
    <property type="entry name" value="EAL domain-like"/>
    <property type="match status" value="1"/>
</dbReference>
<dbReference type="Proteomes" id="UP001229244">
    <property type="component" value="Unassembled WGS sequence"/>
</dbReference>
<dbReference type="RefSeq" id="WP_306886849.1">
    <property type="nucleotide sequence ID" value="NZ_JAUSUL010000004.1"/>
</dbReference>
<dbReference type="CDD" id="cd01949">
    <property type="entry name" value="GGDEF"/>
    <property type="match status" value="1"/>
</dbReference>
<dbReference type="Gene3D" id="3.20.20.450">
    <property type="entry name" value="EAL domain"/>
    <property type="match status" value="1"/>
</dbReference>
<feature type="domain" description="PAC" evidence="3">
    <location>
        <begin position="280"/>
        <end position="334"/>
    </location>
</feature>
<dbReference type="NCBIfam" id="TIGR00254">
    <property type="entry name" value="GGDEF"/>
    <property type="match status" value="1"/>
</dbReference>
<name>A0AAE3VS52_9HYPH</name>
<dbReference type="Pfam" id="PF13426">
    <property type="entry name" value="PAS_9"/>
    <property type="match status" value="1"/>
</dbReference>
<dbReference type="InterPro" id="IPR001610">
    <property type="entry name" value="PAC"/>
</dbReference>
<dbReference type="InterPro" id="IPR000014">
    <property type="entry name" value="PAS"/>
</dbReference>
<feature type="domain" description="EAL" evidence="4">
    <location>
        <begin position="504"/>
        <end position="757"/>
    </location>
</feature>
<sequence>MRRAGRAQAVVLIATSLVALNIAGGLVWALSGTADDLSAARLALGLCLVCDVFLAGALFLVAGRAGASGASTNLVAKSDAVRVWSWTLDTARETVDVEDFERDLVAGRSHPGGAARWLGISEMVHPDDLPRVRAAVRAMSGSGELYCRNIYRLRSDGDEPLLVECRGFVERDEAGRARFIHGLHTDITSRAFGTALPGDGEGAGFRLSLRDQALNSVREGVVIVDMLGDDQPIAYANGGFLRLTGYTLSEVLGQNCRFLQADDVDQSEVDQLREAVAAGRPVSVTLRNYRKSGEMFWNDVSLSPIFSETGRVTHYAGTMHDITEAVERLERMREAAGHDGLTGIRNRLGFERVLDPLVQERGEQVVAVALLNVRGMGAFNESYGMDVGDHVLMAIARRLDSCENPPGFAARTGGNEFAMAFAAPTLADCERGVSQLKALMGEPYSVAGGQMTLPFSIGWASTVHGVEGPTLLRNAEIALAEARRSNGGTVCRFEPAIAQATHQRARLVAGMREAIARDELSFAFQPLVDLNTRRIVQVEALIRWTHPTYGPQSPAVFIPLAEESGLIGALGEWGIETTARFAAQLARETGRAIPVAVNVSGAQFATTPVLSQLLAAVDRNGISPSQLLVELTESVLTDEAKLVRQLDEIRNAGFRIAIDDFGTGYSSLSYLHNYSVHELKIDKSFVQKLGSERYSAKIVQLCIDLAGELGCAVVAEGVETEEQVEILRDMGCPLGQGFLFSRPLPQEEFLQLCNAEQVSWSACGSN</sequence>
<evidence type="ECO:0000256" key="1">
    <source>
        <dbReference type="SAM" id="Phobius"/>
    </source>
</evidence>
<dbReference type="SMART" id="SM00091">
    <property type="entry name" value="PAS"/>
    <property type="match status" value="1"/>
</dbReference>
<dbReference type="InterPro" id="IPR001633">
    <property type="entry name" value="EAL_dom"/>
</dbReference>
<reference evidence="6" key="1">
    <citation type="submission" date="2023-07" db="EMBL/GenBank/DDBJ databases">
        <title>Genomic Encyclopedia of Type Strains, Phase IV (KMG-IV): sequencing the most valuable type-strain genomes for metagenomic binning, comparative biology and taxonomic classification.</title>
        <authorList>
            <person name="Goeker M."/>
        </authorList>
    </citation>
    <scope>NUCLEOTIDE SEQUENCE</scope>
    <source>
        <strain evidence="6">DSM 21202</strain>
    </source>
</reference>
<dbReference type="PROSITE" id="PS50113">
    <property type="entry name" value="PAC"/>
    <property type="match status" value="1"/>
</dbReference>
<dbReference type="NCBIfam" id="TIGR00229">
    <property type="entry name" value="sensory_box"/>
    <property type="match status" value="1"/>
</dbReference>